<organism evidence="5 6">
    <name type="scientific">Undibacterium pigrum</name>
    <dbReference type="NCBI Taxonomy" id="401470"/>
    <lineage>
        <taxon>Bacteria</taxon>
        <taxon>Pseudomonadati</taxon>
        <taxon>Pseudomonadota</taxon>
        <taxon>Betaproteobacteria</taxon>
        <taxon>Burkholderiales</taxon>
        <taxon>Oxalobacteraceae</taxon>
        <taxon>Undibacterium</taxon>
    </lineage>
</organism>
<evidence type="ECO:0000256" key="1">
    <source>
        <dbReference type="ARBA" id="ARBA00022553"/>
    </source>
</evidence>
<evidence type="ECO:0000256" key="3">
    <source>
        <dbReference type="PROSITE-ProRule" id="PRU00169"/>
    </source>
</evidence>
<dbReference type="SUPFAM" id="SSF52172">
    <property type="entry name" value="CheY-like"/>
    <property type="match status" value="1"/>
</dbReference>
<gene>
    <name evidence="5" type="ORF">DFR42_10374</name>
</gene>
<proteinExistence type="predicted"/>
<dbReference type="Proteomes" id="UP000247792">
    <property type="component" value="Unassembled WGS sequence"/>
</dbReference>
<reference evidence="5 6" key="1">
    <citation type="submission" date="2018-05" db="EMBL/GenBank/DDBJ databases">
        <title>Genomic Encyclopedia of Type Strains, Phase IV (KMG-IV): sequencing the most valuable type-strain genomes for metagenomic binning, comparative biology and taxonomic classification.</title>
        <authorList>
            <person name="Goeker M."/>
        </authorList>
    </citation>
    <scope>NUCLEOTIDE SEQUENCE [LARGE SCALE GENOMIC DNA]</scope>
    <source>
        <strain evidence="5 6">DSM 19792</strain>
    </source>
</reference>
<protein>
    <submittedName>
        <fullName evidence="5">Two-component system chemotaxis response regulator CheY</fullName>
    </submittedName>
</protein>
<keyword evidence="2" id="KW-0902">Two-component regulatory system</keyword>
<keyword evidence="1 3" id="KW-0597">Phosphoprotein</keyword>
<dbReference type="InterPro" id="IPR011006">
    <property type="entry name" value="CheY-like_superfamily"/>
</dbReference>
<accession>A0A318JAT0</accession>
<dbReference type="Pfam" id="PF00072">
    <property type="entry name" value="Response_reg"/>
    <property type="match status" value="1"/>
</dbReference>
<evidence type="ECO:0000259" key="4">
    <source>
        <dbReference type="PROSITE" id="PS50110"/>
    </source>
</evidence>
<sequence>MNMLDRRDIGIFIVDDNDISRSMLRHILNSEAFNVIGEASSGVAALDWLEKTIPEIVCLDVMMPDISGLEILEHIKKVSPDTVVLMVTGSNSKETVVKAIKAGANGFIVKPFNPATLLQSINYSVTKSHKQLRTLIDRRKAWKQTGLL</sequence>
<dbReference type="Gene3D" id="3.40.50.2300">
    <property type="match status" value="1"/>
</dbReference>
<evidence type="ECO:0000256" key="2">
    <source>
        <dbReference type="ARBA" id="ARBA00023012"/>
    </source>
</evidence>
<feature type="domain" description="Response regulatory" evidence="4">
    <location>
        <begin position="10"/>
        <end position="125"/>
    </location>
</feature>
<dbReference type="EMBL" id="QJKB01000003">
    <property type="protein sequence ID" value="PXX43806.1"/>
    <property type="molecule type" value="Genomic_DNA"/>
</dbReference>
<keyword evidence="6" id="KW-1185">Reference proteome</keyword>
<dbReference type="InterPro" id="IPR050595">
    <property type="entry name" value="Bact_response_regulator"/>
</dbReference>
<dbReference type="CDD" id="cd00156">
    <property type="entry name" value="REC"/>
    <property type="match status" value="1"/>
</dbReference>
<feature type="modified residue" description="4-aspartylphosphate" evidence="3">
    <location>
        <position position="60"/>
    </location>
</feature>
<name>A0A318JAT0_9BURK</name>
<dbReference type="GO" id="GO:0000160">
    <property type="term" value="P:phosphorelay signal transduction system"/>
    <property type="evidence" value="ECO:0007669"/>
    <property type="project" value="UniProtKB-KW"/>
</dbReference>
<dbReference type="PROSITE" id="PS50110">
    <property type="entry name" value="RESPONSE_REGULATORY"/>
    <property type="match status" value="1"/>
</dbReference>
<dbReference type="PANTHER" id="PTHR44591">
    <property type="entry name" value="STRESS RESPONSE REGULATOR PROTEIN 1"/>
    <property type="match status" value="1"/>
</dbReference>
<dbReference type="AlphaFoldDB" id="A0A318JAT0"/>
<dbReference type="PANTHER" id="PTHR44591:SF14">
    <property type="entry name" value="PROTEIN PILG"/>
    <property type="match status" value="1"/>
</dbReference>
<dbReference type="SMART" id="SM00448">
    <property type="entry name" value="REC"/>
    <property type="match status" value="1"/>
</dbReference>
<evidence type="ECO:0000313" key="6">
    <source>
        <dbReference type="Proteomes" id="UP000247792"/>
    </source>
</evidence>
<dbReference type="RefSeq" id="WP_211324270.1">
    <property type="nucleotide sequence ID" value="NZ_QJKB01000003.1"/>
</dbReference>
<evidence type="ECO:0000313" key="5">
    <source>
        <dbReference type="EMBL" id="PXX43806.1"/>
    </source>
</evidence>
<comment type="caution">
    <text evidence="5">The sequence shown here is derived from an EMBL/GenBank/DDBJ whole genome shotgun (WGS) entry which is preliminary data.</text>
</comment>
<dbReference type="InterPro" id="IPR001789">
    <property type="entry name" value="Sig_transdc_resp-reg_receiver"/>
</dbReference>